<dbReference type="SUPFAM" id="SSF102198">
    <property type="entry name" value="Putative cyclase"/>
    <property type="match status" value="1"/>
</dbReference>
<dbReference type="Pfam" id="PF04199">
    <property type="entry name" value="Cyclase"/>
    <property type="match status" value="1"/>
</dbReference>
<protein>
    <submittedName>
        <fullName evidence="1">Cyclase family protein</fullName>
    </submittedName>
</protein>
<gene>
    <name evidence="1" type="ORF">JQN84_20080</name>
</gene>
<organism evidence="1 2">
    <name type="scientific">Micromonospora humidisoli</name>
    <dbReference type="NCBI Taxonomy" id="2807622"/>
    <lineage>
        <taxon>Bacteria</taxon>
        <taxon>Bacillati</taxon>
        <taxon>Actinomycetota</taxon>
        <taxon>Actinomycetes</taxon>
        <taxon>Micromonosporales</taxon>
        <taxon>Micromonosporaceae</taxon>
        <taxon>Micromonospora</taxon>
    </lineage>
</organism>
<dbReference type="InterPro" id="IPR037175">
    <property type="entry name" value="KFase_sf"/>
</dbReference>
<dbReference type="PANTHER" id="PTHR34861">
    <property type="match status" value="1"/>
</dbReference>
<evidence type="ECO:0000313" key="1">
    <source>
        <dbReference type="EMBL" id="MBM7084817.1"/>
    </source>
</evidence>
<accession>A0ABS2JE50</accession>
<dbReference type="EMBL" id="JAFEUO010000005">
    <property type="protein sequence ID" value="MBM7084817.1"/>
    <property type="molecule type" value="Genomic_DNA"/>
</dbReference>
<name>A0ABS2JE50_9ACTN</name>
<comment type="caution">
    <text evidence="1">The sequence shown here is derived from an EMBL/GenBank/DDBJ whole genome shotgun (WGS) entry which is preliminary data.</text>
</comment>
<reference evidence="1 2" key="1">
    <citation type="submission" date="2021-02" db="EMBL/GenBank/DDBJ databases">
        <authorList>
            <person name="Lee D.-H."/>
        </authorList>
    </citation>
    <scope>NUCLEOTIDE SEQUENCE [LARGE SCALE GENOMIC DNA]</scope>
    <source>
        <strain evidence="1 2">MMS20-R2-29</strain>
    </source>
</reference>
<proteinExistence type="predicted"/>
<dbReference type="PANTHER" id="PTHR34861:SF10">
    <property type="entry name" value="CYCLASE"/>
    <property type="match status" value="1"/>
</dbReference>
<keyword evidence="2" id="KW-1185">Reference proteome</keyword>
<dbReference type="Proteomes" id="UP000809587">
    <property type="component" value="Unassembled WGS sequence"/>
</dbReference>
<dbReference type="RefSeq" id="WP_204959958.1">
    <property type="nucleotide sequence ID" value="NZ_JAFEUO010000005.1"/>
</dbReference>
<dbReference type="Gene3D" id="3.50.30.50">
    <property type="entry name" value="Putative cyclase"/>
    <property type="match status" value="1"/>
</dbReference>
<dbReference type="InterPro" id="IPR007325">
    <property type="entry name" value="KFase/CYL"/>
</dbReference>
<sequence>MTTTARHADRLLDAVRAGVEIYDLGRQLSIGMPQSPNHPPFWLSMPRRHGDMVRADGGSAANDLLVMGTHVGTHVDALAHVSHDGRLHGGADAAAAQAGGRFTELGVHTVAPMVRRGVLLDVPAALDLPDCPAGYEITPADLDAAVRRQGTPVEAGDVVLIRSGWGRHFDDADPGRYVGRESGVPGVSTAGARWLAAAGVHAAGADTIAFECLRPGQGHSALPAHRVLLVEHGIYLIETMALEEIARAGVHEFTFVLAPLALYGATGSPVRPLAVVGRG</sequence>
<evidence type="ECO:0000313" key="2">
    <source>
        <dbReference type="Proteomes" id="UP000809587"/>
    </source>
</evidence>